<dbReference type="InterPro" id="IPR024047">
    <property type="entry name" value="MM3350-like_sf"/>
</dbReference>
<dbReference type="AlphaFoldDB" id="A0A133VMK3"/>
<protein>
    <recommendedName>
        <fullName evidence="1">Plasmid pRiA4b Orf3-like domain-containing protein</fullName>
    </recommendedName>
</protein>
<evidence type="ECO:0000313" key="3">
    <source>
        <dbReference type="Proteomes" id="UP000070263"/>
    </source>
</evidence>
<proteinExistence type="predicted"/>
<comment type="caution">
    <text evidence="2">The sequence shown here is derived from an EMBL/GenBank/DDBJ whole genome shotgun (WGS) entry which is preliminary data.</text>
</comment>
<evidence type="ECO:0000259" key="1">
    <source>
        <dbReference type="Pfam" id="PF07929"/>
    </source>
</evidence>
<dbReference type="PANTHER" id="PTHR41878">
    <property type="entry name" value="LEXA REPRESSOR-RELATED"/>
    <property type="match status" value="1"/>
</dbReference>
<organism evidence="2 3">
    <name type="scientific">candidate division MSBL1 archaeon SCGC-AAA382A20</name>
    <dbReference type="NCBI Taxonomy" id="1698280"/>
    <lineage>
        <taxon>Archaea</taxon>
        <taxon>Methanobacteriati</taxon>
        <taxon>Methanobacteriota</taxon>
        <taxon>candidate division MSBL1</taxon>
    </lineage>
</organism>
<dbReference type="Gene3D" id="3.10.290.30">
    <property type="entry name" value="MM3350-like"/>
    <property type="match status" value="1"/>
</dbReference>
<feature type="domain" description="Plasmid pRiA4b Orf3-like" evidence="1">
    <location>
        <begin position="9"/>
        <end position="180"/>
    </location>
</feature>
<sequence length="189" mass="22064">MPWEKQRPVCQLYIVLLGIEPKIWRRFQVSSNITLDRLHDVIQVIMGWEDCHLHQFIVGEKFYGMPMDDGPMIGPPMKDESGARLRQIISNEGDRFSYEYDFGDSWEHRLEVEKILPAKEAEETPVCLDGEMACPPEDCGGRFGFSRILQYFENPEEIELEEPVSRMVEGFDPEDFDLEEVNDRLSAFR</sequence>
<reference evidence="2 3" key="1">
    <citation type="journal article" date="2016" name="Sci. Rep.">
        <title>Metabolic traits of an uncultured archaeal lineage -MSBL1- from brine pools of the Red Sea.</title>
        <authorList>
            <person name="Mwirichia R."/>
            <person name="Alam I."/>
            <person name="Rashid M."/>
            <person name="Vinu M."/>
            <person name="Ba-Alawi W."/>
            <person name="Anthony Kamau A."/>
            <person name="Kamanda Ngugi D."/>
            <person name="Goker M."/>
            <person name="Klenk H.P."/>
            <person name="Bajic V."/>
            <person name="Stingl U."/>
        </authorList>
    </citation>
    <scope>NUCLEOTIDE SEQUENCE [LARGE SCALE GENOMIC DNA]</scope>
    <source>
        <strain evidence="2">SCGC-AAA382A20</strain>
    </source>
</reference>
<dbReference type="SUPFAM" id="SSF159941">
    <property type="entry name" value="MM3350-like"/>
    <property type="match status" value="1"/>
</dbReference>
<gene>
    <name evidence="2" type="ORF">AKJ51_00765</name>
</gene>
<keyword evidence="3" id="KW-1185">Reference proteome</keyword>
<evidence type="ECO:0000313" key="2">
    <source>
        <dbReference type="EMBL" id="KXB07633.1"/>
    </source>
</evidence>
<name>A0A133VMK3_9EURY</name>
<dbReference type="PATRIC" id="fig|1698280.3.peg.726"/>
<dbReference type="InterPro" id="IPR012912">
    <property type="entry name" value="Plasmid_pRiA4b_Orf3-like"/>
</dbReference>
<dbReference type="Proteomes" id="UP000070263">
    <property type="component" value="Unassembled WGS sequence"/>
</dbReference>
<dbReference type="PANTHER" id="PTHR41878:SF1">
    <property type="entry name" value="TNPR PROTEIN"/>
    <property type="match status" value="1"/>
</dbReference>
<dbReference type="EMBL" id="LHYE01000004">
    <property type="protein sequence ID" value="KXB07633.1"/>
    <property type="molecule type" value="Genomic_DNA"/>
</dbReference>
<accession>A0A133VMK3</accession>
<dbReference type="Pfam" id="PF07929">
    <property type="entry name" value="PRiA4_ORF3"/>
    <property type="match status" value="1"/>
</dbReference>